<keyword evidence="3" id="KW-1185">Reference proteome</keyword>
<evidence type="ECO:0000313" key="3">
    <source>
        <dbReference type="Proteomes" id="UP000320390"/>
    </source>
</evidence>
<organism evidence="2 3">
    <name type="scientific">Saltatorellus ferox</name>
    <dbReference type="NCBI Taxonomy" id="2528018"/>
    <lineage>
        <taxon>Bacteria</taxon>
        <taxon>Pseudomonadati</taxon>
        <taxon>Planctomycetota</taxon>
        <taxon>Planctomycetia</taxon>
        <taxon>Planctomycetia incertae sedis</taxon>
        <taxon>Saltatorellus</taxon>
    </lineage>
</organism>
<dbReference type="EMBL" id="CP036434">
    <property type="protein sequence ID" value="QDV09567.1"/>
    <property type="molecule type" value="Genomic_DNA"/>
</dbReference>
<evidence type="ECO:0000256" key="1">
    <source>
        <dbReference type="SAM" id="SignalP"/>
    </source>
</evidence>
<dbReference type="Proteomes" id="UP000320390">
    <property type="component" value="Chromosome"/>
</dbReference>
<proteinExistence type="predicted"/>
<accession>A0A518EZP4</accession>
<feature type="signal peptide" evidence="1">
    <location>
        <begin position="1"/>
        <end position="23"/>
    </location>
</feature>
<name>A0A518EZP4_9BACT</name>
<dbReference type="AlphaFoldDB" id="A0A518EZP4"/>
<evidence type="ECO:0000313" key="2">
    <source>
        <dbReference type="EMBL" id="QDV09567.1"/>
    </source>
</evidence>
<feature type="chain" id="PRO_5021713812" description="Right handed beta helix domain-containing protein" evidence="1">
    <location>
        <begin position="24"/>
        <end position="392"/>
    </location>
</feature>
<keyword evidence="1" id="KW-0732">Signal</keyword>
<reference evidence="2 3" key="1">
    <citation type="submission" date="2019-02" db="EMBL/GenBank/DDBJ databases">
        <title>Deep-cultivation of Planctomycetes and their phenomic and genomic characterization uncovers novel biology.</title>
        <authorList>
            <person name="Wiegand S."/>
            <person name="Jogler M."/>
            <person name="Boedeker C."/>
            <person name="Pinto D."/>
            <person name="Vollmers J."/>
            <person name="Rivas-Marin E."/>
            <person name="Kohn T."/>
            <person name="Peeters S.H."/>
            <person name="Heuer A."/>
            <person name="Rast P."/>
            <person name="Oberbeckmann S."/>
            <person name="Bunk B."/>
            <person name="Jeske O."/>
            <person name="Meyerdierks A."/>
            <person name="Storesund J.E."/>
            <person name="Kallscheuer N."/>
            <person name="Luecker S."/>
            <person name="Lage O.M."/>
            <person name="Pohl T."/>
            <person name="Merkel B.J."/>
            <person name="Hornburger P."/>
            <person name="Mueller R.-W."/>
            <person name="Bruemmer F."/>
            <person name="Labrenz M."/>
            <person name="Spormann A.M."/>
            <person name="Op den Camp H."/>
            <person name="Overmann J."/>
            <person name="Amann R."/>
            <person name="Jetten M.S.M."/>
            <person name="Mascher T."/>
            <person name="Medema M.H."/>
            <person name="Devos D.P."/>
            <person name="Kaster A.-K."/>
            <person name="Ovreas L."/>
            <person name="Rohde M."/>
            <person name="Galperin M.Y."/>
            <person name="Jogler C."/>
        </authorList>
    </citation>
    <scope>NUCLEOTIDE SEQUENCE [LARGE SCALE GENOMIC DNA]</scope>
    <source>
        <strain evidence="2 3">Poly30</strain>
    </source>
</reference>
<protein>
    <recommendedName>
        <fullName evidence="4">Right handed beta helix domain-containing protein</fullName>
    </recommendedName>
</protein>
<evidence type="ECO:0008006" key="4">
    <source>
        <dbReference type="Google" id="ProtNLM"/>
    </source>
</evidence>
<gene>
    <name evidence="2" type="ORF">Poly30_51250</name>
</gene>
<sequence length="392" mass="39553" precursor="true">MGHLANRLLLLGVALAASLQSSAAAGEILRIAANGTGDYFSIADAYAAAAEGDTLLIIGAPLDTRVQVDGKAVDVVMTSALSHSLLQVSVRNLGAGKTVYIRGIHYGGLLAVEDCAGSVIIADSSFGFGWLLRNDSVAMVRTTIEGNGASSAGAPNDLATFHVNDTSVLVSQSELNGQVGEYGQCGSGICTTCCYDGGPGYNTLRVTGSSYMRVQASTIYGGPGGPVVGGLGFCPCSSGADGLSYSVDSGATLQLLETTTYSGTGSNGHATQLSGTARRVDTPVSADGGSSFQLLISGDPGDTAYLLAGGDLIFRPTYWSAGIIQVNGALGRRRLGSIPPGGVLSVPLTAPPVASGQVEPLLTQVVLLLANGEIRLAPAGIVQVRGAGVAAW</sequence>